<feature type="transmembrane region" description="Helical" evidence="1">
    <location>
        <begin position="26"/>
        <end position="48"/>
    </location>
</feature>
<keyword evidence="3" id="KW-1185">Reference proteome</keyword>
<dbReference type="Proteomes" id="UP000746595">
    <property type="component" value="Unassembled WGS sequence"/>
</dbReference>
<keyword evidence="1" id="KW-0472">Membrane</keyword>
<name>A0ABX1G0N7_9MICC</name>
<dbReference type="InterPro" id="IPR036259">
    <property type="entry name" value="MFS_trans_sf"/>
</dbReference>
<dbReference type="EMBL" id="JAAWVT010000001">
    <property type="protein sequence ID" value="NKG19780.1"/>
    <property type="molecule type" value="Genomic_DNA"/>
</dbReference>
<protein>
    <recommendedName>
        <fullName evidence="4">MFS transporter</fullName>
    </recommendedName>
</protein>
<feature type="transmembrane region" description="Helical" evidence="1">
    <location>
        <begin position="54"/>
        <end position="73"/>
    </location>
</feature>
<comment type="caution">
    <text evidence="2">The sequence shown here is derived from an EMBL/GenBank/DDBJ whole genome shotgun (WGS) entry which is preliminary data.</text>
</comment>
<sequence>MLKHLRATFRCKVIPATQRGGTLSSVYLVSYVAFGGPTLVAGLLIPTIGLQNMVYGYAAFIVVLSVIALLLLLRSRTKRIKSSTAAGQ</sequence>
<accession>A0ABX1G0N7</accession>
<evidence type="ECO:0000256" key="1">
    <source>
        <dbReference type="SAM" id="Phobius"/>
    </source>
</evidence>
<dbReference type="SUPFAM" id="SSF103473">
    <property type="entry name" value="MFS general substrate transporter"/>
    <property type="match status" value="1"/>
</dbReference>
<evidence type="ECO:0000313" key="3">
    <source>
        <dbReference type="Proteomes" id="UP000746595"/>
    </source>
</evidence>
<keyword evidence="1" id="KW-0812">Transmembrane</keyword>
<evidence type="ECO:0008006" key="4">
    <source>
        <dbReference type="Google" id="ProtNLM"/>
    </source>
</evidence>
<keyword evidence="1" id="KW-1133">Transmembrane helix</keyword>
<proteinExistence type="predicted"/>
<gene>
    <name evidence="2" type="ORF">HED64_03520</name>
</gene>
<evidence type="ECO:0000313" key="2">
    <source>
        <dbReference type="EMBL" id="NKG19780.1"/>
    </source>
</evidence>
<dbReference type="RefSeq" id="WP_168150685.1">
    <property type="nucleotide sequence ID" value="NZ_JAAWVT010000001.1"/>
</dbReference>
<reference evidence="2 3" key="1">
    <citation type="submission" date="2020-04" db="EMBL/GenBank/DDBJ databases">
        <title>Paeniglutamicibacter sp. ANT13_2, a novel actinomycete isolated from sediment in Antarctica.</title>
        <authorList>
            <person name="Sakdapetsiri C."/>
            <person name="Pinyakong O."/>
        </authorList>
    </citation>
    <scope>NUCLEOTIDE SEQUENCE [LARGE SCALE GENOMIC DNA]</scope>
    <source>
        <strain evidence="2 3">ANT13_2</strain>
    </source>
</reference>
<organism evidence="2 3">
    <name type="scientific">Paeniglutamicibacter terrestris</name>
    <dbReference type="NCBI Taxonomy" id="2723403"/>
    <lineage>
        <taxon>Bacteria</taxon>
        <taxon>Bacillati</taxon>
        <taxon>Actinomycetota</taxon>
        <taxon>Actinomycetes</taxon>
        <taxon>Micrococcales</taxon>
        <taxon>Micrococcaceae</taxon>
        <taxon>Paeniglutamicibacter</taxon>
    </lineage>
</organism>